<gene>
    <name evidence="2" type="ORF">EI546_13980</name>
</gene>
<name>A0A410G640_9FLAO</name>
<dbReference type="KEGG" id="aev:EI546_13980"/>
<evidence type="ECO:0000313" key="2">
    <source>
        <dbReference type="EMBL" id="QAA82758.1"/>
    </source>
</evidence>
<dbReference type="Proteomes" id="UP000285517">
    <property type="component" value="Chromosome"/>
</dbReference>
<keyword evidence="1" id="KW-0812">Transmembrane</keyword>
<feature type="transmembrane region" description="Helical" evidence="1">
    <location>
        <begin position="141"/>
        <end position="159"/>
    </location>
</feature>
<sequence>MFTKFYRTSYPPKKPTMVWDGECTFCKYWITYWHSKTSNRIEYLTYQETANNFADIPIKEFKKASRFIDIDGIVYSGPDSAFKILTYFNPSFPFWHKWYTKNNLFSKVCDYSYNWIAKHRSFMFAITKLFFGKNPQALKPYWLAIFFLIVILTYLVVYFL</sequence>
<dbReference type="GO" id="GO:0015035">
    <property type="term" value="F:protein-disulfide reductase activity"/>
    <property type="evidence" value="ECO:0007669"/>
    <property type="project" value="InterPro"/>
</dbReference>
<dbReference type="AlphaFoldDB" id="A0A410G640"/>
<accession>A0A410G640</accession>
<proteinExistence type="predicted"/>
<dbReference type="Pfam" id="PF04134">
    <property type="entry name" value="DCC1-like"/>
    <property type="match status" value="1"/>
</dbReference>
<organism evidence="2 3">
    <name type="scientific">Aequorivita ciconiae</name>
    <dbReference type="NCBI Taxonomy" id="2494375"/>
    <lineage>
        <taxon>Bacteria</taxon>
        <taxon>Pseudomonadati</taxon>
        <taxon>Bacteroidota</taxon>
        <taxon>Flavobacteriia</taxon>
        <taxon>Flavobacteriales</taxon>
        <taxon>Flavobacteriaceae</taxon>
        <taxon>Aequorivita</taxon>
    </lineage>
</organism>
<dbReference type="OrthoDB" id="9785438at2"/>
<keyword evidence="3" id="KW-1185">Reference proteome</keyword>
<evidence type="ECO:0000256" key="1">
    <source>
        <dbReference type="SAM" id="Phobius"/>
    </source>
</evidence>
<keyword evidence="1" id="KW-1133">Transmembrane helix</keyword>
<evidence type="ECO:0000313" key="3">
    <source>
        <dbReference type="Proteomes" id="UP000285517"/>
    </source>
</evidence>
<dbReference type="InterPro" id="IPR007263">
    <property type="entry name" value="DCC1-like"/>
</dbReference>
<keyword evidence="1" id="KW-0472">Membrane</keyword>
<reference evidence="2 3" key="1">
    <citation type="submission" date="2019-01" db="EMBL/GenBank/DDBJ databases">
        <title>Complete genome sequencing of Aequorivita sp. H23M31.</title>
        <authorList>
            <person name="Bae J.-W."/>
        </authorList>
    </citation>
    <scope>NUCLEOTIDE SEQUENCE [LARGE SCALE GENOMIC DNA]</scope>
    <source>
        <strain evidence="2 3">H23M31</strain>
    </source>
</reference>
<dbReference type="EMBL" id="CP034951">
    <property type="protein sequence ID" value="QAA82758.1"/>
    <property type="molecule type" value="Genomic_DNA"/>
</dbReference>
<protein>
    <submittedName>
        <fullName evidence="2">DUF393 domain-containing protein</fullName>
    </submittedName>
</protein>